<evidence type="ECO:0000313" key="1">
    <source>
        <dbReference type="EMBL" id="EKX92737.1"/>
    </source>
</evidence>
<dbReference type="EMBL" id="AMEM01000001">
    <property type="protein sequence ID" value="EKX92737.1"/>
    <property type="molecule type" value="Genomic_DNA"/>
</dbReference>
<name>L1MNB9_9CORY</name>
<dbReference type="AlphaFoldDB" id="L1MNB9"/>
<gene>
    <name evidence="1" type="ORF">HMPREF9997_00030</name>
</gene>
<proteinExistence type="predicted"/>
<dbReference type="HOGENOM" id="CLU_3166922_0_0_11"/>
<organism evidence="1 2">
    <name type="scientific">Corynebacterium durum F0235</name>
    <dbReference type="NCBI Taxonomy" id="1035195"/>
    <lineage>
        <taxon>Bacteria</taxon>
        <taxon>Bacillati</taxon>
        <taxon>Actinomycetota</taxon>
        <taxon>Actinomycetes</taxon>
        <taxon>Mycobacteriales</taxon>
        <taxon>Corynebacteriaceae</taxon>
        <taxon>Corynebacterium</taxon>
    </lineage>
</organism>
<sequence>MRVRGCAGLWGVVDVGDELLCFVDQGVAEESGTRQQHQPPVRDRSRA</sequence>
<comment type="caution">
    <text evidence="1">The sequence shown here is derived from an EMBL/GenBank/DDBJ whole genome shotgun (WGS) entry which is preliminary data.</text>
</comment>
<accession>L1MNB9</accession>
<reference evidence="1 2" key="1">
    <citation type="submission" date="2012-05" db="EMBL/GenBank/DDBJ databases">
        <authorList>
            <person name="Weinstock G."/>
            <person name="Sodergren E."/>
            <person name="Lobos E.A."/>
            <person name="Fulton L."/>
            <person name="Fulton R."/>
            <person name="Courtney L."/>
            <person name="Fronick C."/>
            <person name="O'Laughlin M."/>
            <person name="Godfrey J."/>
            <person name="Wilson R.M."/>
            <person name="Miner T."/>
            <person name="Farmer C."/>
            <person name="Delehaunty K."/>
            <person name="Cordes M."/>
            <person name="Minx P."/>
            <person name="Tomlinson C."/>
            <person name="Chen J."/>
            <person name="Wollam A."/>
            <person name="Pepin K.H."/>
            <person name="Bhonagiri V."/>
            <person name="Zhang X."/>
            <person name="Suruliraj S."/>
            <person name="Warren W."/>
            <person name="Mitreva M."/>
            <person name="Mardis E.R."/>
            <person name="Wilson R.K."/>
        </authorList>
    </citation>
    <scope>NUCLEOTIDE SEQUENCE [LARGE SCALE GENOMIC DNA]</scope>
    <source>
        <strain evidence="1 2">F0235</strain>
    </source>
</reference>
<evidence type="ECO:0000313" key="2">
    <source>
        <dbReference type="Proteomes" id="UP000010445"/>
    </source>
</evidence>
<dbReference type="Proteomes" id="UP000010445">
    <property type="component" value="Unassembled WGS sequence"/>
</dbReference>
<keyword evidence="2" id="KW-1185">Reference proteome</keyword>
<protein>
    <submittedName>
        <fullName evidence="1">Uncharacterized protein</fullName>
    </submittedName>
</protein>